<proteinExistence type="predicted"/>
<dbReference type="PANTHER" id="PTHR46700:SF1">
    <property type="entry name" value="ARM REPEAT SUPERFAMILY PROTEIN"/>
    <property type="match status" value="1"/>
</dbReference>
<dbReference type="PANTHER" id="PTHR46700">
    <property type="entry name" value="ARM REPEAT SUPERFAMILY PROTEIN"/>
    <property type="match status" value="1"/>
</dbReference>
<feature type="repeat" description="ARM" evidence="2">
    <location>
        <begin position="110"/>
        <end position="154"/>
    </location>
</feature>
<dbReference type="OrthoDB" id="7537227at2759"/>
<dbReference type="PROSITE" id="PS50176">
    <property type="entry name" value="ARM_REPEAT"/>
    <property type="match status" value="1"/>
</dbReference>
<evidence type="ECO:0008006" key="5">
    <source>
        <dbReference type="Google" id="ProtNLM"/>
    </source>
</evidence>
<dbReference type="SUPFAM" id="SSF48371">
    <property type="entry name" value="ARM repeat"/>
    <property type="match status" value="1"/>
</dbReference>
<comment type="caution">
    <text evidence="3">The sequence shown here is derived from an EMBL/GenBank/DDBJ whole genome shotgun (WGS) entry which is preliminary data.</text>
</comment>
<reference evidence="3" key="2">
    <citation type="submission" date="2020-08" db="EMBL/GenBank/DDBJ databases">
        <title>Plant Genome Project.</title>
        <authorList>
            <person name="Zhang R.-G."/>
        </authorList>
    </citation>
    <scope>NUCLEOTIDE SEQUENCE</scope>
    <source>
        <strain evidence="3">Huo1</strain>
        <tissue evidence="3">Leaf</tissue>
    </source>
</reference>
<keyword evidence="1" id="KW-0677">Repeat</keyword>
<dbReference type="InterPro" id="IPR000225">
    <property type="entry name" value="Armadillo"/>
</dbReference>
<protein>
    <recommendedName>
        <fullName evidence="5">Vacuolar protein 8</fullName>
    </recommendedName>
</protein>
<dbReference type="InterPro" id="IPR011989">
    <property type="entry name" value="ARM-like"/>
</dbReference>
<reference evidence="3" key="1">
    <citation type="submission" date="2018-01" db="EMBL/GenBank/DDBJ databases">
        <authorList>
            <person name="Mao J.F."/>
        </authorList>
    </citation>
    <scope>NUCLEOTIDE SEQUENCE</scope>
    <source>
        <strain evidence="3">Huo1</strain>
        <tissue evidence="3">Leaf</tissue>
    </source>
</reference>
<gene>
    <name evidence="3" type="ORF">SASPL_127501</name>
</gene>
<dbReference type="SMART" id="SM00185">
    <property type="entry name" value="ARM"/>
    <property type="match status" value="5"/>
</dbReference>
<dbReference type="InterPro" id="IPR016024">
    <property type="entry name" value="ARM-type_fold"/>
</dbReference>
<dbReference type="Gene3D" id="1.25.10.10">
    <property type="entry name" value="Leucine-rich Repeat Variant"/>
    <property type="match status" value="1"/>
</dbReference>
<name>A0A8X8X9B2_SALSN</name>
<evidence type="ECO:0000313" key="4">
    <source>
        <dbReference type="Proteomes" id="UP000298416"/>
    </source>
</evidence>
<evidence type="ECO:0000256" key="1">
    <source>
        <dbReference type="ARBA" id="ARBA00022737"/>
    </source>
</evidence>
<dbReference type="Proteomes" id="UP000298416">
    <property type="component" value="Unassembled WGS sequence"/>
</dbReference>
<dbReference type="AlphaFoldDB" id="A0A8X8X9B2"/>
<organism evidence="3">
    <name type="scientific">Salvia splendens</name>
    <name type="common">Scarlet sage</name>
    <dbReference type="NCBI Taxonomy" id="180675"/>
    <lineage>
        <taxon>Eukaryota</taxon>
        <taxon>Viridiplantae</taxon>
        <taxon>Streptophyta</taxon>
        <taxon>Embryophyta</taxon>
        <taxon>Tracheophyta</taxon>
        <taxon>Spermatophyta</taxon>
        <taxon>Magnoliopsida</taxon>
        <taxon>eudicotyledons</taxon>
        <taxon>Gunneridae</taxon>
        <taxon>Pentapetalae</taxon>
        <taxon>asterids</taxon>
        <taxon>lamiids</taxon>
        <taxon>Lamiales</taxon>
        <taxon>Lamiaceae</taxon>
        <taxon>Nepetoideae</taxon>
        <taxon>Mentheae</taxon>
        <taxon>Salviinae</taxon>
        <taxon>Salvia</taxon>
        <taxon>Salvia subgen. Calosphace</taxon>
        <taxon>core Calosphace</taxon>
    </lineage>
</organism>
<keyword evidence="4" id="KW-1185">Reference proteome</keyword>
<evidence type="ECO:0000256" key="2">
    <source>
        <dbReference type="PROSITE-ProRule" id="PRU00259"/>
    </source>
</evidence>
<dbReference type="EMBL" id="PNBA02000010">
    <property type="protein sequence ID" value="KAG6409461.1"/>
    <property type="molecule type" value="Genomic_DNA"/>
</dbReference>
<sequence length="425" mass="46283">MGKCEAGSVALERPLNLWSLILDSVRCGGGGFQRKKSGDRKGSEKLSELLKQPEWWEGDEDVRRKEESLQCLKNVARKLQVEETMVEGAVDVRRLTKDDPGARTTLALLGVIPPLVSLFDDGDLCFRSQIAAMYALLNLAIGNDANKAAIVKAGAVDKMVKLSESGDSAVVEAVVANFLGLSALDSNKPIIGCSGAIPLLVEALKSNQTQPQQDSLRALYNLSISPSNIAAMAETDLIPFLFTRIGEMEMSERILSILGNLASASEGRKRISQIADAFPILMDVFNWIDSPICQEKSSYILMVMAHKSYIDRQAMIEAGIMSALLELTLLGSTLAQKRASRMLESFKGKGSASAPLSAYSAEAAEEERMAMEMSQESMAVKQLVQQSLHSNMNRMVKRANLPHDFVPSQHLRSLTATSTSKSLPF</sequence>
<accession>A0A8X8X9B2</accession>
<evidence type="ECO:0000313" key="3">
    <source>
        <dbReference type="EMBL" id="KAG6409461.1"/>
    </source>
</evidence>